<dbReference type="AlphaFoldDB" id="A0AA50QB30"/>
<dbReference type="Proteomes" id="UP001223802">
    <property type="component" value="Chromosome"/>
</dbReference>
<evidence type="ECO:0000313" key="2">
    <source>
        <dbReference type="Proteomes" id="UP001223802"/>
    </source>
</evidence>
<proteinExistence type="predicted"/>
<evidence type="ECO:0008006" key="3">
    <source>
        <dbReference type="Google" id="ProtNLM"/>
    </source>
</evidence>
<protein>
    <recommendedName>
        <fullName evidence="3">UspA domain-containing protein</fullName>
    </recommendedName>
</protein>
<reference evidence="1 2" key="1">
    <citation type="submission" date="2023-02" db="EMBL/GenBank/DDBJ databases">
        <title>Complete genome sequence of a novel bacterium Oceanimonas sp. NTOU-MSR1 isolated from marine coast sediment.</title>
        <authorList>
            <person name="Yang H.-T."/>
            <person name="Chen Y.-L."/>
            <person name="Ho Y.-N."/>
        </authorList>
    </citation>
    <scope>NUCLEOTIDE SEQUENCE [LARGE SCALE GENOMIC DNA]</scope>
    <source>
        <strain evidence="1 2">NTOU-MSR1</strain>
    </source>
</reference>
<dbReference type="RefSeq" id="WP_306760889.1">
    <property type="nucleotide sequence ID" value="NZ_CP118224.1"/>
</dbReference>
<evidence type="ECO:0000313" key="1">
    <source>
        <dbReference type="EMBL" id="WMC09686.1"/>
    </source>
</evidence>
<dbReference type="KEGG" id="ope:PU634_11220"/>
<keyword evidence="2" id="KW-1185">Reference proteome</keyword>
<dbReference type="EMBL" id="CP118224">
    <property type="protein sequence ID" value="WMC09686.1"/>
    <property type="molecule type" value="Genomic_DNA"/>
</dbReference>
<gene>
    <name evidence="1" type="ORF">PU634_11220</name>
</gene>
<organism evidence="1 2">
    <name type="scientific">Oceanimonas pelagia</name>
    <dbReference type="NCBI Taxonomy" id="3028314"/>
    <lineage>
        <taxon>Bacteria</taxon>
        <taxon>Pseudomonadati</taxon>
        <taxon>Pseudomonadota</taxon>
        <taxon>Gammaproteobacteria</taxon>
        <taxon>Aeromonadales</taxon>
        <taxon>Aeromonadaceae</taxon>
        <taxon>Oceanimonas</taxon>
    </lineage>
</organism>
<sequence>MMQRLVWYLELGGGELEQLEAVVELAAGQGASLRTVFVENEALLRCGELPCSREVSLLTGRIRPLSSEQLARQLRRRRERAEQRLAVLTRQRKLEWSREVTRGRREQLLSAAGSDELAVMMLMEGEPLPAWLDGLRRPLLLLGARFRPLNQLLVALDEENDSELLEQGQALAGRGGWPLWVLVPAAHMEARAPVLANQGLSKAVLPLRHWSLAAWLTAATDRACLLLARADSPALAGSSSTGINAMLLLPGKGE</sequence>
<accession>A0AA50QB30</accession>
<name>A0AA50QB30_9GAMM</name>